<dbReference type="AlphaFoldDB" id="A0A0N4UUY6"/>
<name>A0A0N4UUY6_ENTVE</name>
<dbReference type="Pfam" id="PF00118">
    <property type="entry name" value="Cpn60_TCP1"/>
    <property type="match status" value="1"/>
</dbReference>
<dbReference type="STRING" id="51028.A0A0N4UUY6"/>
<evidence type="ECO:0000256" key="1">
    <source>
        <dbReference type="ARBA" id="ARBA00008020"/>
    </source>
</evidence>
<dbReference type="InterPro" id="IPR017998">
    <property type="entry name" value="Chaperone_TCP-1"/>
</dbReference>
<comment type="similarity">
    <text evidence="1">Belongs to the TCP-1 chaperonin family.</text>
</comment>
<dbReference type="EMBL" id="UXUI01007151">
    <property type="protein sequence ID" value="VDD85793.1"/>
    <property type="molecule type" value="Genomic_DNA"/>
</dbReference>
<dbReference type="InterPro" id="IPR027410">
    <property type="entry name" value="TCP-1-like_intermed_sf"/>
</dbReference>
<dbReference type="SUPFAM" id="SSF54849">
    <property type="entry name" value="GroEL-intermediate domain like"/>
    <property type="match status" value="1"/>
</dbReference>
<proteinExistence type="inferred from homology"/>
<keyword evidence="6" id="KW-1185">Reference proteome</keyword>
<evidence type="ECO:0000256" key="4">
    <source>
        <dbReference type="ARBA" id="ARBA00023186"/>
    </source>
</evidence>
<dbReference type="GO" id="GO:0140662">
    <property type="term" value="F:ATP-dependent protein folding chaperone"/>
    <property type="evidence" value="ECO:0007669"/>
    <property type="project" value="InterPro"/>
</dbReference>
<sequence length="249" mass="27439">MLVDDVGGVIFTNNGTTILKQMKVQHPATKVLVELGQLHDEEVGTTTVVITVAELLKAADELVKHKLHPTTVINGYRLACKEAVRYMQENLALNSDEIGRDSITRAAQTSMSSKIVRPDPDFFAKMIVEAATLARGKSVRERQLIKGYALNCTVASQAMPFLIKNAKIACLDFSLQKVKMHLGIFIVVEDPEKLKAIWRQESEITKERIAKILKSGANVILTTGGIDDFCLKQFVEAGAMAFDVAKKLI</sequence>
<dbReference type="Gene3D" id="3.30.260.10">
    <property type="entry name" value="TCP-1-like chaperonin intermediate domain"/>
    <property type="match status" value="1"/>
</dbReference>
<dbReference type="GO" id="GO:0005524">
    <property type="term" value="F:ATP binding"/>
    <property type="evidence" value="ECO:0007669"/>
    <property type="project" value="UniProtKB-KW"/>
</dbReference>
<protein>
    <submittedName>
        <fullName evidence="7">CCT-alpha</fullName>
    </submittedName>
</protein>
<organism evidence="7">
    <name type="scientific">Enterobius vermicularis</name>
    <name type="common">Human pinworm</name>
    <dbReference type="NCBI Taxonomy" id="51028"/>
    <lineage>
        <taxon>Eukaryota</taxon>
        <taxon>Metazoa</taxon>
        <taxon>Ecdysozoa</taxon>
        <taxon>Nematoda</taxon>
        <taxon>Chromadorea</taxon>
        <taxon>Rhabditida</taxon>
        <taxon>Spirurina</taxon>
        <taxon>Oxyuridomorpha</taxon>
        <taxon>Oxyuroidea</taxon>
        <taxon>Oxyuridae</taxon>
        <taxon>Enterobius</taxon>
    </lineage>
</organism>
<dbReference type="SUPFAM" id="SSF52029">
    <property type="entry name" value="GroEL apical domain-like"/>
    <property type="match status" value="1"/>
</dbReference>
<keyword evidence="3" id="KW-0067">ATP-binding</keyword>
<reference evidence="5 6" key="2">
    <citation type="submission" date="2018-10" db="EMBL/GenBank/DDBJ databases">
        <authorList>
            <consortium name="Pathogen Informatics"/>
        </authorList>
    </citation>
    <scope>NUCLEOTIDE SEQUENCE [LARGE SCALE GENOMIC DNA]</scope>
</reference>
<keyword evidence="4" id="KW-0143">Chaperone</keyword>
<dbReference type="Gene3D" id="3.50.7.10">
    <property type="entry name" value="GroEL"/>
    <property type="match status" value="1"/>
</dbReference>
<dbReference type="WBParaSite" id="EVEC_0000122801-mRNA-1">
    <property type="protein sequence ID" value="EVEC_0000122801-mRNA-1"/>
    <property type="gene ID" value="EVEC_0000122801"/>
</dbReference>
<dbReference type="InterPro" id="IPR002423">
    <property type="entry name" value="Cpn60/GroEL/TCP-1"/>
</dbReference>
<evidence type="ECO:0000313" key="6">
    <source>
        <dbReference type="Proteomes" id="UP000274131"/>
    </source>
</evidence>
<dbReference type="Gene3D" id="1.10.560.10">
    <property type="entry name" value="GroEL-like equatorial domain"/>
    <property type="match status" value="1"/>
</dbReference>
<dbReference type="SUPFAM" id="SSF48592">
    <property type="entry name" value="GroEL equatorial domain-like"/>
    <property type="match status" value="1"/>
</dbReference>
<dbReference type="Proteomes" id="UP000274131">
    <property type="component" value="Unassembled WGS sequence"/>
</dbReference>
<gene>
    <name evidence="5" type="ORF">EVEC_LOCUS936</name>
</gene>
<dbReference type="PANTHER" id="PTHR11353">
    <property type="entry name" value="CHAPERONIN"/>
    <property type="match status" value="1"/>
</dbReference>
<dbReference type="OrthoDB" id="496at2759"/>
<evidence type="ECO:0000256" key="3">
    <source>
        <dbReference type="ARBA" id="ARBA00022840"/>
    </source>
</evidence>
<dbReference type="InterPro" id="IPR027413">
    <property type="entry name" value="GROEL-like_equatorial_sf"/>
</dbReference>
<evidence type="ECO:0000256" key="2">
    <source>
        <dbReference type="ARBA" id="ARBA00022741"/>
    </source>
</evidence>
<evidence type="ECO:0000313" key="5">
    <source>
        <dbReference type="EMBL" id="VDD85793.1"/>
    </source>
</evidence>
<dbReference type="InterPro" id="IPR027409">
    <property type="entry name" value="GroEL-like_apical_dom_sf"/>
</dbReference>
<reference evidence="7" key="1">
    <citation type="submission" date="2017-02" db="UniProtKB">
        <authorList>
            <consortium name="WormBaseParasite"/>
        </authorList>
    </citation>
    <scope>IDENTIFICATION</scope>
</reference>
<accession>A0A0N4UUY6</accession>
<keyword evidence="2" id="KW-0547">Nucleotide-binding</keyword>
<evidence type="ECO:0000313" key="7">
    <source>
        <dbReference type="WBParaSite" id="EVEC_0000122801-mRNA-1"/>
    </source>
</evidence>